<dbReference type="EMBL" id="AKFS01000299">
    <property type="protein sequence ID" value="EJF35850.1"/>
    <property type="molecule type" value="Genomic_DNA"/>
</dbReference>
<sequence>MSAGAQGGGVVRVEGARQLRRTLTEAGEDLSDLKATHKRVAEIAARAGQGLAPVITGALAASVRGTGSKTAATIKAGGKRVPYAKAVHWGRMMWPSKTATPRPPRTRHEAFIYPHLFLTRGARDTEPEWVRLYLESIDDALNKIEGAHK</sequence>
<reference evidence="1 2" key="1">
    <citation type="submission" date="2012-05" db="EMBL/GenBank/DDBJ databases">
        <authorList>
            <person name="Harkins D.M."/>
            <person name="Madupu R."/>
            <person name="Durkin A.S."/>
            <person name="Torralba M."/>
            <person name="Methe B."/>
            <person name="Sutton G.G."/>
            <person name="Nelson K.E."/>
        </authorList>
    </citation>
    <scope>NUCLEOTIDE SEQUENCE [LARGE SCALE GENOMIC DNA]</scope>
    <source>
        <strain evidence="1 2">F0490</strain>
    </source>
</reference>
<protein>
    <recommendedName>
        <fullName evidence="3">Bacteriophage protein, PF04883 family</fullName>
    </recommendedName>
</protein>
<evidence type="ECO:0008006" key="3">
    <source>
        <dbReference type="Google" id="ProtNLM"/>
    </source>
</evidence>
<dbReference type="Proteomes" id="UP000004578">
    <property type="component" value="Unassembled WGS sequence"/>
</dbReference>
<dbReference type="AlphaFoldDB" id="J1GS82"/>
<evidence type="ECO:0000313" key="2">
    <source>
        <dbReference type="Proteomes" id="UP000004578"/>
    </source>
</evidence>
<proteinExistence type="predicted"/>
<name>J1GS82_9ACTO</name>
<keyword evidence="2" id="KW-1185">Reference proteome</keyword>
<gene>
    <name evidence="1" type="ORF">HMPREF1317_0291</name>
</gene>
<dbReference type="PATRIC" id="fig|1125717.3.peg.1889"/>
<evidence type="ECO:0000313" key="1">
    <source>
        <dbReference type="EMBL" id="EJF35850.1"/>
    </source>
</evidence>
<dbReference type="OrthoDB" id="3237109at2"/>
<dbReference type="RefSeq" id="WP_005872674.1">
    <property type="nucleotide sequence ID" value="NZ_AKFS01000299.1"/>
</dbReference>
<organism evidence="1 2">
    <name type="scientific">Schaalia georgiae F0490</name>
    <dbReference type="NCBI Taxonomy" id="1125717"/>
    <lineage>
        <taxon>Bacteria</taxon>
        <taxon>Bacillati</taxon>
        <taxon>Actinomycetota</taxon>
        <taxon>Actinomycetes</taxon>
        <taxon>Actinomycetales</taxon>
        <taxon>Actinomycetaceae</taxon>
        <taxon>Schaalia</taxon>
    </lineage>
</organism>
<accession>J1GS82</accession>
<comment type="caution">
    <text evidence="1">The sequence shown here is derived from an EMBL/GenBank/DDBJ whole genome shotgun (WGS) entry which is preliminary data.</text>
</comment>